<dbReference type="Gene3D" id="3.40.50.300">
    <property type="entry name" value="P-loop containing nucleotide triphosphate hydrolases"/>
    <property type="match status" value="1"/>
</dbReference>
<dbReference type="RefSeq" id="WP_058935438.1">
    <property type="nucleotide sequence ID" value="NZ_CP013729.1"/>
</dbReference>
<name>A0A0U3CF10_9BURK</name>
<dbReference type="InterPro" id="IPR052735">
    <property type="entry name" value="NAD_biosynth-regulator"/>
</dbReference>
<keyword evidence="2" id="KW-1185">Reference proteome</keyword>
<evidence type="ECO:0000313" key="1">
    <source>
        <dbReference type="EMBL" id="ALV07304.1"/>
    </source>
</evidence>
<sequence length="219" mass="24224">MALHIALLGAESTGKSQLGLALLDHLRHNTQLRPALVPEYLREWCDREGRTPRPDEQAGIAQEQQARGDQAAQDHDIVLHDTTPLMTAVYSDLLFQDLSLYPFALEHQARMDANLLMALDLPWTADPQRDGPHAQGPTDQLIRRALIGARLDYSVVGGQGPARLAQALNALGPLLRPHLSAGDGLFSRLMQRADSLGGEWRCEHCDDPACEHASRLQRR</sequence>
<dbReference type="PANTHER" id="PTHR37512">
    <property type="entry name" value="TRIFUNCTIONAL NAD BIOSYNTHESIS/REGULATOR PROTEIN NADR"/>
    <property type="match status" value="1"/>
</dbReference>
<dbReference type="EMBL" id="CP013729">
    <property type="protein sequence ID" value="ALV07304.1"/>
    <property type="molecule type" value="Genomic_DNA"/>
</dbReference>
<reference evidence="1 2" key="1">
    <citation type="submission" date="2015-12" db="EMBL/GenBank/DDBJ databases">
        <title>Complete genome of Roseateles depolymerans KCTC 42856.</title>
        <authorList>
            <person name="Kim K.M."/>
        </authorList>
    </citation>
    <scope>NUCLEOTIDE SEQUENCE [LARGE SCALE GENOMIC DNA]</scope>
    <source>
        <strain evidence="1 2">KCTC 42856</strain>
    </source>
</reference>
<accession>A0A0U3CF10</accession>
<dbReference type="KEGG" id="rdp:RD2015_2839"/>
<proteinExistence type="predicted"/>
<dbReference type="Pfam" id="PF13521">
    <property type="entry name" value="AAA_28"/>
    <property type="match status" value="1"/>
</dbReference>
<dbReference type="SUPFAM" id="SSF52540">
    <property type="entry name" value="P-loop containing nucleoside triphosphate hydrolases"/>
    <property type="match status" value="1"/>
</dbReference>
<protein>
    <submittedName>
        <fullName evidence="1">ATPase</fullName>
    </submittedName>
</protein>
<dbReference type="Proteomes" id="UP000060699">
    <property type="component" value="Chromosome"/>
</dbReference>
<dbReference type="AlphaFoldDB" id="A0A0U3CF10"/>
<dbReference type="STRING" id="76731.RD2015_2839"/>
<gene>
    <name evidence="1" type="ORF">RD2015_2839</name>
</gene>
<evidence type="ECO:0000313" key="2">
    <source>
        <dbReference type="Proteomes" id="UP000060699"/>
    </source>
</evidence>
<dbReference type="InterPro" id="IPR027417">
    <property type="entry name" value="P-loop_NTPase"/>
</dbReference>
<organism evidence="1 2">
    <name type="scientific">Roseateles depolymerans</name>
    <dbReference type="NCBI Taxonomy" id="76731"/>
    <lineage>
        <taxon>Bacteria</taxon>
        <taxon>Pseudomonadati</taxon>
        <taxon>Pseudomonadota</taxon>
        <taxon>Betaproteobacteria</taxon>
        <taxon>Burkholderiales</taxon>
        <taxon>Sphaerotilaceae</taxon>
        <taxon>Roseateles</taxon>
    </lineage>
</organism>
<dbReference type="OrthoDB" id="9151999at2"/>
<dbReference type="InterPro" id="IPR038727">
    <property type="entry name" value="NadR/Ttd14_AAA_dom"/>
</dbReference>
<dbReference type="PANTHER" id="PTHR37512:SF1">
    <property type="entry name" value="NADR_TTD14 AAA DOMAIN-CONTAINING PROTEIN"/>
    <property type="match status" value="1"/>
</dbReference>